<comment type="caution">
    <text evidence="2">The sequence shown here is derived from an EMBL/GenBank/DDBJ whole genome shotgun (WGS) entry which is preliminary data.</text>
</comment>
<dbReference type="GO" id="GO:0003677">
    <property type="term" value="F:DNA binding"/>
    <property type="evidence" value="ECO:0007669"/>
    <property type="project" value="InterPro"/>
</dbReference>
<dbReference type="SMART" id="SM01321">
    <property type="entry name" value="Y1_Tnp"/>
    <property type="match status" value="1"/>
</dbReference>
<dbReference type="GO" id="GO:0004803">
    <property type="term" value="F:transposase activity"/>
    <property type="evidence" value="ECO:0007669"/>
    <property type="project" value="InterPro"/>
</dbReference>
<dbReference type="InterPro" id="IPR002686">
    <property type="entry name" value="Transposase_17"/>
</dbReference>
<evidence type="ECO:0000313" key="3">
    <source>
        <dbReference type="Proteomes" id="UP000230766"/>
    </source>
</evidence>
<protein>
    <recommendedName>
        <fullName evidence="1">Transposase IS200-like domain-containing protein</fullName>
    </recommendedName>
</protein>
<gene>
    <name evidence="2" type="ORF">COS09_00015</name>
</gene>
<sequence>MPRWPRQFVNGKIYHLVLRRIGNELLFGDVDDYYRGIFYIYECNTTKPIKIRERRKARAKFKEALKKNKVDTGLTRVNSKEKKVPEALVWKDSRDQIVEVLAFCLMPNHIHLLVRQLEDGGISKFVQKIASGYAAYFKNKYEIKLRGHFFQDRFNAVHIKTDDQLRVVFTYIHTNPVELIEPGWKEKGVENPKKIIKFLEGYKWSSYPDYLDKDNFPSVTERKFLLEVMDKEKGCRQWVESWIMYKKKIREIMKKFTSSSLNE</sequence>
<dbReference type="GO" id="GO:0006313">
    <property type="term" value="P:DNA transposition"/>
    <property type="evidence" value="ECO:0007669"/>
    <property type="project" value="InterPro"/>
</dbReference>
<dbReference type="AlphaFoldDB" id="A0A2M7EC82"/>
<dbReference type="InterPro" id="IPR036515">
    <property type="entry name" value="Transposase_17_sf"/>
</dbReference>
<dbReference type="Gene3D" id="3.30.70.1290">
    <property type="entry name" value="Transposase IS200-like"/>
    <property type="match status" value="1"/>
</dbReference>
<name>A0A2M7EC82_9BACT</name>
<dbReference type="EMBL" id="PETJ01000001">
    <property type="protein sequence ID" value="PIV65347.1"/>
    <property type="molecule type" value="Genomic_DNA"/>
</dbReference>
<dbReference type="PANTHER" id="PTHR34322">
    <property type="entry name" value="TRANSPOSASE, Y1_TNP DOMAIN-CONTAINING"/>
    <property type="match status" value="1"/>
</dbReference>
<dbReference type="SUPFAM" id="SSF143422">
    <property type="entry name" value="Transposase IS200-like"/>
    <property type="match status" value="1"/>
</dbReference>
<evidence type="ECO:0000313" key="2">
    <source>
        <dbReference type="EMBL" id="PIV65347.1"/>
    </source>
</evidence>
<dbReference type="Proteomes" id="UP000230766">
    <property type="component" value="Unassembled WGS sequence"/>
</dbReference>
<organism evidence="2 3">
    <name type="scientific">Candidatus Nealsonbacteria bacterium CG01_land_8_20_14_3_00_12</name>
    <dbReference type="NCBI Taxonomy" id="1974697"/>
    <lineage>
        <taxon>Bacteria</taxon>
        <taxon>Candidatus Nealsoniibacteriota</taxon>
    </lineage>
</organism>
<feature type="domain" description="Transposase IS200-like" evidence="1">
    <location>
        <begin position="9"/>
        <end position="175"/>
    </location>
</feature>
<proteinExistence type="predicted"/>
<reference evidence="3" key="1">
    <citation type="submission" date="2017-09" db="EMBL/GenBank/DDBJ databases">
        <title>Depth-based differentiation of microbial function through sediment-hosted aquifers and enrichment of novel symbionts in the deep terrestrial subsurface.</title>
        <authorList>
            <person name="Probst A.J."/>
            <person name="Ladd B."/>
            <person name="Jarett J.K."/>
            <person name="Geller-Mcgrath D.E."/>
            <person name="Sieber C.M.K."/>
            <person name="Emerson J.B."/>
            <person name="Anantharaman K."/>
            <person name="Thomas B.C."/>
            <person name="Malmstrom R."/>
            <person name="Stieglmeier M."/>
            <person name="Klingl A."/>
            <person name="Woyke T."/>
            <person name="Ryan C.M."/>
            <person name="Banfield J.F."/>
        </authorList>
    </citation>
    <scope>NUCLEOTIDE SEQUENCE [LARGE SCALE GENOMIC DNA]</scope>
</reference>
<dbReference type="PANTHER" id="PTHR34322:SF2">
    <property type="entry name" value="TRANSPOSASE IS200-LIKE DOMAIN-CONTAINING PROTEIN"/>
    <property type="match status" value="1"/>
</dbReference>
<dbReference type="Pfam" id="PF01797">
    <property type="entry name" value="Y1_Tnp"/>
    <property type="match status" value="1"/>
</dbReference>
<accession>A0A2M7EC82</accession>
<evidence type="ECO:0000259" key="1">
    <source>
        <dbReference type="SMART" id="SM01321"/>
    </source>
</evidence>